<evidence type="ECO:0000256" key="1">
    <source>
        <dbReference type="ARBA" id="ARBA00008675"/>
    </source>
</evidence>
<dbReference type="Gene3D" id="3.40.50.300">
    <property type="entry name" value="P-loop containing nucleotide triphosphate hydrolases"/>
    <property type="match status" value="3"/>
</dbReference>
<dbReference type="InterPro" id="IPR036628">
    <property type="entry name" value="Clp_N_dom_sf"/>
</dbReference>
<dbReference type="Gene3D" id="1.10.1780.10">
    <property type="entry name" value="Clp, N-terminal domain"/>
    <property type="match status" value="1"/>
</dbReference>
<dbReference type="GO" id="GO:0034605">
    <property type="term" value="P:cellular response to heat"/>
    <property type="evidence" value="ECO:0007669"/>
    <property type="project" value="TreeGrafter"/>
</dbReference>
<dbReference type="InterPro" id="IPR001270">
    <property type="entry name" value="ClpA/B"/>
</dbReference>
<dbReference type="GO" id="GO:0005737">
    <property type="term" value="C:cytoplasm"/>
    <property type="evidence" value="ECO:0007669"/>
    <property type="project" value="TreeGrafter"/>
</dbReference>
<dbReference type="InterPro" id="IPR050130">
    <property type="entry name" value="ClpA_ClpB"/>
</dbReference>
<dbReference type="GO" id="GO:0005524">
    <property type="term" value="F:ATP binding"/>
    <property type="evidence" value="ECO:0007669"/>
    <property type="project" value="UniProtKB-KW"/>
</dbReference>
<dbReference type="FunFam" id="3.40.50.300:FF:000120">
    <property type="entry name" value="ATP-dependent chaperone ClpB"/>
    <property type="match status" value="1"/>
</dbReference>
<dbReference type="PANTHER" id="PTHR11638">
    <property type="entry name" value="ATP-DEPENDENT CLP PROTEASE"/>
    <property type="match status" value="1"/>
</dbReference>
<dbReference type="InterPro" id="IPR003593">
    <property type="entry name" value="AAA+_ATPase"/>
</dbReference>
<evidence type="ECO:0000313" key="10">
    <source>
        <dbReference type="EMBL" id="KAJ1927678.1"/>
    </source>
</evidence>
<dbReference type="InterPro" id="IPR028299">
    <property type="entry name" value="ClpA/B_CS2"/>
</dbReference>
<dbReference type="AlphaFoldDB" id="A0A9W8ABQ8"/>
<evidence type="ECO:0000256" key="4">
    <source>
        <dbReference type="ARBA" id="ARBA00022840"/>
    </source>
</evidence>
<dbReference type="PROSITE" id="PS00871">
    <property type="entry name" value="CLPAB_2"/>
    <property type="match status" value="1"/>
</dbReference>
<feature type="coiled-coil region" evidence="8">
    <location>
        <begin position="412"/>
        <end position="526"/>
    </location>
</feature>
<feature type="domain" description="Clp R" evidence="9">
    <location>
        <begin position="5"/>
        <end position="147"/>
    </location>
</feature>
<dbReference type="PRINTS" id="PR00300">
    <property type="entry name" value="CLPPROTEASEA"/>
</dbReference>
<dbReference type="PANTHER" id="PTHR11638:SF18">
    <property type="entry name" value="HEAT SHOCK PROTEIN 104"/>
    <property type="match status" value="1"/>
</dbReference>
<keyword evidence="5 7" id="KW-0143">Chaperone</keyword>
<reference evidence="10" key="1">
    <citation type="submission" date="2022-07" db="EMBL/GenBank/DDBJ databases">
        <title>Phylogenomic reconstructions and comparative analyses of Kickxellomycotina fungi.</title>
        <authorList>
            <person name="Reynolds N.K."/>
            <person name="Stajich J.E."/>
            <person name="Barry K."/>
            <person name="Grigoriev I.V."/>
            <person name="Crous P."/>
            <person name="Smith M.E."/>
        </authorList>
    </citation>
    <scope>NUCLEOTIDE SEQUENCE</scope>
    <source>
        <strain evidence="10">RSA 861</strain>
    </source>
</reference>
<organism evidence="10 11">
    <name type="scientific">Tieghemiomyces parasiticus</name>
    <dbReference type="NCBI Taxonomy" id="78921"/>
    <lineage>
        <taxon>Eukaryota</taxon>
        <taxon>Fungi</taxon>
        <taxon>Fungi incertae sedis</taxon>
        <taxon>Zoopagomycota</taxon>
        <taxon>Kickxellomycotina</taxon>
        <taxon>Dimargaritomycetes</taxon>
        <taxon>Dimargaritales</taxon>
        <taxon>Dimargaritaceae</taxon>
        <taxon>Tieghemiomyces</taxon>
    </lineage>
</organism>
<evidence type="ECO:0000256" key="7">
    <source>
        <dbReference type="RuleBase" id="RU004432"/>
    </source>
</evidence>
<dbReference type="GO" id="GO:0016887">
    <property type="term" value="F:ATP hydrolysis activity"/>
    <property type="evidence" value="ECO:0007669"/>
    <property type="project" value="InterPro"/>
</dbReference>
<dbReference type="FunFam" id="3.40.50.300:FF:000025">
    <property type="entry name" value="ATP-dependent Clp protease subunit"/>
    <property type="match status" value="1"/>
</dbReference>
<dbReference type="FunFam" id="3.40.50.300:FF:000010">
    <property type="entry name" value="Chaperone clpB 1, putative"/>
    <property type="match status" value="1"/>
</dbReference>
<dbReference type="InterPro" id="IPR004176">
    <property type="entry name" value="Clp_R_N"/>
</dbReference>
<evidence type="ECO:0000256" key="6">
    <source>
        <dbReference type="PROSITE-ProRule" id="PRU01251"/>
    </source>
</evidence>
<dbReference type="EMBL" id="JANBPT010000107">
    <property type="protein sequence ID" value="KAJ1927678.1"/>
    <property type="molecule type" value="Genomic_DNA"/>
</dbReference>
<dbReference type="SUPFAM" id="SSF81923">
    <property type="entry name" value="Double Clp-N motif"/>
    <property type="match status" value="1"/>
</dbReference>
<accession>A0A9W8ABQ8</accession>
<dbReference type="Pfam" id="PF10431">
    <property type="entry name" value="ClpB_D2-small"/>
    <property type="match status" value="1"/>
</dbReference>
<gene>
    <name evidence="10" type="ORF">IWQ60_002734</name>
</gene>
<dbReference type="Gene3D" id="1.10.8.60">
    <property type="match status" value="1"/>
</dbReference>
<dbReference type="Proteomes" id="UP001150569">
    <property type="component" value="Unassembled WGS sequence"/>
</dbReference>
<evidence type="ECO:0000256" key="5">
    <source>
        <dbReference type="ARBA" id="ARBA00023186"/>
    </source>
</evidence>
<dbReference type="PROSITE" id="PS51903">
    <property type="entry name" value="CLP_R"/>
    <property type="match status" value="1"/>
</dbReference>
<comment type="similarity">
    <text evidence="1 7">Belongs to the ClpA/ClpB family.</text>
</comment>
<dbReference type="Pfam" id="PF02861">
    <property type="entry name" value="Clp_N"/>
    <property type="match status" value="1"/>
</dbReference>
<keyword evidence="3 7" id="KW-0547">Nucleotide-binding</keyword>
<evidence type="ECO:0000256" key="8">
    <source>
        <dbReference type="SAM" id="Coils"/>
    </source>
</evidence>
<dbReference type="InterPro" id="IPR041546">
    <property type="entry name" value="ClpA/ClpB_AAA_lid"/>
</dbReference>
<dbReference type="InterPro" id="IPR018368">
    <property type="entry name" value="ClpA/B_CS1"/>
</dbReference>
<dbReference type="SMART" id="SM01086">
    <property type="entry name" value="ClpB_D2-small"/>
    <property type="match status" value="1"/>
</dbReference>
<dbReference type="CDD" id="cd00009">
    <property type="entry name" value="AAA"/>
    <property type="match status" value="1"/>
</dbReference>
<dbReference type="PROSITE" id="PS00870">
    <property type="entry name" value="CLPAB_1"/>
    <property type="match status" value="1"/>
</dbReference>
<keyword evidence="4 7" id="KW-0067">ATP-binding</keyword>
<evidence type="ECO:0000256" key="2">
    <source>
        <dbReference type="ARBA" id="ARBA00022737"/>
    </source>
</evidence>
<keyword evidence="8" id="KW-0175">Coiled coil</keyword>
<sequence>MSIDPEKFTDKVSAIFTASMELARESSNALLHPVHVASALLADEDSLFKSIINKAGGDPQVAERELKRALIRLPAQDPPPEDIGMHPACKKLFLKAQSIMTQQKDSFISVDHLILALTDVNEVMDALSKAGISKKALEEATAQVRGNRRVDSKHGDENFEALSKYAVDMVDLAQKGKIDPVIGRDEEIRRVIRVLSRRTKNNPVLIGEPGVGKTAVVEGLATRIVRKDVPANLQCRLFSLDMGALIAGAKYRGEFEDRLKSVLKEVKDSDGGIILFIDEIHLVLGAGKSEGSMDAANLLKPMLARGELRCIGATTLDEYRKYVEKDAAFERRFQQVFVGEPSVEDSISILRGIKERYENHHGVKIMDSALVAAAQLSKRYITNRFLPDKAIDLMDEACANTRVQLDSQPEIIDQLERRHLQLEVEATALAKEKDAASKGRLKHVQAEMARLQEELRPLKARYANEKGRLDEVRQLKQKLDDLRNKAADAERRYDLAQAADIRYYAIPDIEKRIAQLTEARQREEAAEAAVATDQSDKLLTEVVGPDQIMEVVARWTGIPVTKLNQTEIDRLLGLAEHLEQRVVGQREAVDAIADAVLRSRAGLARENQPLGSFLFLGPTGVGKTELAKGLAEQLFDNEKYMVRLDMSEYMESHAVSRLIGAPPGYVGYEEGGQLTEAVRRRPYTVVLLDEIEKAHPKVLNVLLEVLDDARLTDGQGRLVDFSNAVIILTSNIGQEHILQYAATASPTEADSGRLPEVVRERVLDQLKATMRPELLNRLDEIIVFSQLTRHNLASIVRLQVKRISERLTERDIRLEVDDAAVDYIVQSSYDPLYGARPIRRFLERKLVTEMSKMILTNKLVNHTRVLISAHKGNFVFKLEPIPQTAGEDSSMTID</sequence>
<dbReference type="Pfam" id="PF07724">
    <property type="entry name" value="AAA_2"/>
    <property type="match status" value="1"/>
</dbReference>
<dbReference type="Pfam" id="PF17871">
    <property type="entry name" value="AAA_lid_9"/>
    <property type="match status" value="1"/>
</dbReference>
<dbReference type="GO" id="GO:0043335">
    <property type="term" value="P:protein unfolding"/>
    <property type="evidence" value="ECO:0007669"/>
    <property type="project" value="UniProtKB-ARBA"/>
</dbReference>
<dbReference type="OrthoDB" id="47330at2759"/>
<proteinExistence type="inferred from homology"/>
<dbReference type="SMART" id="SM00382">
    <property type="entry name" value="AAA"/>
    <property type="match status" value="2"/>
</dbReference>
<protein>
    <recommendedName>
        <fullName evidence="9">Clp R domain-containing protein</fullName>
    </recommendedName>
</protein>
<comment type="caution">
    <text evidence="10">The sequence shown here is derived from an EMBL/GenBank/DDBJ whole genome shotgun (WGS) entry which is preliminary data.</text>
</comment>
<dbReference type="InterPro" id="IPR003959">
    <property type="entry name" value="ATPase_AAA_core"/>
</dbReference>
<evidence type="ECO:0000313" key="11">
    <source>
        <dbReference type="Proteomes" id="UP001150569"/>
    </source>
</evidence>
<evidence type="ECO:0000256" key="3">
    <source>
        <dbReference type="ARBA" id="ARBA00022741"/>
    </source>
</evidence>
<dbReference type="CDD" id="cd19499">
    <property type="entry name" value="RecA-like_ClpB_Hsp104-like"/>
    <property type="match status" value="1"/>
</dbReference>
<evidence type="ECO:0000259" key="9">
    <source>
        <dbReference type="PROSITE" id="PS51903"/>
    </source>
</evidence>
<dbReference type="SUPFAM" id="SSF52540">
    <property type="entry name" value="P-loop containing nucleoside triphosphate hydrolases"/>
    <property type="match status" value="2"/>
</dbReference>
<dbReference type="InterPro" id="IPR019489">
    <property type="entry name" value="Clp_ATPase_C"/>
</dbReference>
<keyword evidence="11" id="KW-1185">Reference proteome</keyword>
<dbReference type="Pfam" id="PF00004">
    <property type="entry name" value="AAA"/>
    <property type="match status" value="1"/>
</dbReference>
<dbReference type="InterPro" id="IPR027417">
    <property type="entry name" value="P-loop_NTPase"/>
</dbReference>
<name>A0A9W8ABQ8_9FUNG</name>
<keyword evidence="2 6" id="KW-0677">Repeat</keyword>